<dbReference type="InterPro" id="IPR007037">
    <property type="entry name" value="SIP_rossman_dom"/>
</dbReference>
<dbReference type="PANTHER" id="PTHR30157:SF0">
    <property type="entry name" value="NADPH-DEPENDENT FERRIC-CHELATE REDUCTASE"/>
    <property type="match status" value="1"/>
</dbReference>
<evidence type="ECO:0000256" key="1">
    <source>
        <dbReference type="ARBA" id="ARBA00035644"/>
    </source>
</evidence>
<dbReference type="InterPro" id="IPR039261">
    <property type="entry name" value="FNR_nucleotide-bd"/>
</dbReference>
<dbReference type="EMBL" id="JRWP01000059">
    <property type="protein sequence ID" value="KGY06954.1"/>
    <property type="molecule type" value="Genomic_DNA"/>
</dbReference>
<dbReference type="OrthoDB" id="9814826at2"/>
<dbReference type="PROSITE" id="PS51384">
    <property type="entry name" value="FAD_FR"/>
    <property type="match status" value="1"/>
</dbReference>
<dbReference type="STRING" id="379097.SE23_03000"/>
<dbReference type="Gene3D" id="3.40.50.80">
    <property type="entry name" value="Nucleotide-binding domain of ferredoxin-NADP reductase (FNR) module"/>
    <property type="match status" value="1"/>
</dbReference>
<dbReference type="InterPro" id="IPR017927">
    <property type="entry name" value="FAD-bd_FR_type"/>
</dbReference>
<evidence type="ECO:0000259" key="2">
    <source>
        <dbReference type="PROSITE" id="PS51384"/>
    </source>
</evidence>
<dbReference type="PANTHER" id="PTHR30157">
    <property type="entry name" value="FERRIC REDUCTASE, NADPH-DEPENDENT"/>
    <property type="match status" value="1"/>
</dbReference>
<dbReference type="Proteomes" id="UP000030451">
    <property type="component" value="Unassembled WGS sequence"/>
</dbReference>
<dbReference type="InterPro" id="IPR013113">
    <property type="entry name" value="SIP_FAD-bd"/>
</dbReference>
<evidence type="ECO:0000313" key="4">
    <source>
        <dbReference type="Proteomes" id="UP000030451"/>
    </source>
</evidence>
<dbReference type="GO" id="GO:0016491">
    <property type="term" value="F:oxidoreductase activity"/>
    <property type="evidence" value="ECO:0007669"/>
    <property type="project" value="InterPro"/>
</dbReference>
<protein>
    <submittedName>
        <fullName evidence="3">Siderophore-interacting protein ViuB</fullName>
    </submittedName>
</protein>
<dbReference type="RefSeq" id="WP_038193220.1">
    <property type="nucleotide sequence ID" value="NZ_JRWP01000059.1"/>
</dbReference>
<accession>A0A0A5HTZ4</accession>
<evidence type="ECO:0000313" key="3">
    <source>
        <dbReference type="EMBL" id="KGY06954.1"/>
    </source>
</evidence>
<feature type="domain" description="FAD-binding FR-type" evidence="2">
    <location>
        <begin position="4"/>
        <end position="123"/>
    </location>
</feature>
<comment type="similarity">
    <text evidence="1">Belongs to the SIP oxidoreductase family.</text>
</comment>
<dbReference type="Gene3D" id="2.40.30.10">
    <property type="entry name" value="Translation factors"/>
    <property type="match status" value="1"/>
</dbReference>
<proteinExistence type="inferred from homology"/>
<gene>
    <name evidence="3" type="ORF">NM06_19710</name>
</gene>
<organism evidence="3 4">
    <name type="scientific">Photobacterium sp. (strain ATCC 43367)</name>
    <dbReference type="NCBI Taxonomy" id="379097"/>
    <lineage>
        <taxon>Bacteria</taxon>
        <taxon>Pseudomonadati</taxon>
        <taxon>Pseudomonadota</taxon>
        <taxon>Gammaproteobacteria</taxon>
        <taxon>Vibrionales</taxon>
        <taxon>Vibrionaceae</taxon>
        <taxon>Vibrio</taxon>
        <taxon>Vibrio oreintalis group</taxon>
    </lineage>
</organism>
<name>A0A0A5HTZ4_PHOS4</name>
<dbReference type="InterPro" id="IPR017938">
    <property type="entry name" value="Riboflavin_synthase-like_b-brl"/>
</dbReference>
<reference evidence="3 4" key="1">
    <citation type="submission" date="2014-10" db="EMBL/GenBank/DDBJ databases">
        <title>Genome sequencing of Vibrio sinaloensis T08.</title>
        <authorList>
            <person name="Chan K.-G."/>
            <person name="Mohamad N.I."/>
        </authorList>
    </citation>
    <scope>NUCLEOTIDE SEQUENCE [LARGE SCALE GENOMIC DNA]</scope>
    <source>
        <strain evidence="3 4">T08</strain>
    </source>
</reference>
<dbReference type="AlphaFoldDB" id="A0A0A5HTZ4"/>
<sequence>MKKPSAKLVTVADTFSVTPNMQRITLQGEALADFPLDCEGGYIKLLFNQVGGTDLSQQAEDSRPVMRTYTIRRFDPNKSQIEIDFVKHITEDQQCGFAARWAMAAKQGDTIHIAGPGIIQNMNLDADWYFMTADMTSLPALSAKIQRLPQDAQGYAVIKVQTEDDIQTLEAPIGMQIEWVTQDSLEDAAKRKPWLNGQVSVWCACEFDSMRALRQYFRNEHNVDREYIYISSYWKQGVSEDGHKVLKREDAERQPN</sequence>
<dbReference type="Pfam" id="PF08021">
    <property type="entry name" value="FAD_binding_9"/>
    <property type="match status" value="1"/>
</dbReference>
<dbReference type="Pfam" id="PF04954">
    <property type="entry name" value="SIP"/>
    <property type="match status" value="1"/>
</dbReference>
<comment type="caution">
    <text evidence="3">The sequence shown here is derived from an EMBL/GenBank/DDBJ whole genome shotgun (WGS) entry which is preliminary data.</text>
</comment>
<dbReference type="CDD" id="cd06193">
    <property type="entry name" value="siderophore_interacting"/>
    <property type="match status" value="1"/>
</dbReference>
<dbReference type="SUPFAM" id="SSF63380">
    <property type="entry name" value="Riboflavin synthase domain-like"/>
    <property type="match status" value="1"/>
</dbReference>
<dbReference type="InterPro" id="IPR039374">
    <property type="entry name" value="SIP_fam"/>
</dbReference>